<keyword evidence="4" id="KW-1185">Reference proteome</keyword>
<dbReference type="Gene3D" id="3.10.10.10">
    <property type="entry name" value="HIV Type 1 Reverse Transcriptase, subunit A, domain 1"/>
    <property type="match status" value="1"/>
</dbReference>
<organism evidence="3 4">
    <name type="scientific">Actinidia rufa</name>
    <dbReference type="NCBI Taxonomy" id="165716"/>
    <lineage>
        <taxon>Eukaryota</taxon>
        <taxon>Viridiplantae</taxon>
        <taxon>Streptophyta</taxon>
        <taxon>Embryophyta</taxon>
        <taxon>Tracheophyta</taxon>
        <taxon>Spermatophyta</taxon>
        <taxon>Magnoliopsida</taxon>
        <taxon>eudicotyledons</taxon>
        <taxon>Gunneridae</taxon>
        <taxon>Pentapetalae</taxon>
        <taxon>asterids</taxon>
        <taxon>Ericales</taxon>
        <taxon>Actinidiaceae</taxon>
        <taxon>Actinidia</taxon>
    </lineage>
</organism>
<feature type="compositionally biased region" description="Polar residues" evidence="1">
    <location>
        <begin position="365"/>
        <end position="374"/>
    </location>
</feature>
<dbReference type="Pfam" id="PF08284">
    <property type="entry name" value="RVP_2"/>
    <property type="match status" value="1"/>
</dbReference>
<evidence type="ECO:0000313" key="3">
    <source>
        <dbReference type="EMBL" id="GFS46038.1"/>
    </source>
</evidence>
<comment type="caution">
    <text evidence="3">The sequence shown here is derived from an EMBL/GenBank/DDBJ whole genome shotgun (WGS) entry which is preliminary data.</text>
</comment>
<dbReference type="OrthoDB" id="2431547at2759"/>
<protein>
    <recommendedName>
        <fullName evidence="2">Retrotransposon gag domain-containing protein</fullName>
    </recommendedName>
</protein>
<dbReference type="Pfam" id="PF03732">
    <property type="entry name" value="Retrotrans_gag"/>
    <property type="match status" value="1"/>
</dbReference>
<dbReference type="PANTHER" id="PTHR15503">
    <property type="entry name" value="LDOC1 RELATED"/>
    <property type="match status" value="1"/>
</dbReference>
<dbReference type="PANTHER" id="PTHR15503:SF42">
    <property type="entry name" value="ZINC FINGER, CCHC-TYPE, RETROTRANSPOSON GAG DOMAIN, ASPARTIC PEPTIDASE DOMAIN PROTEIN-RELATED"/>
    <property type="match status" value="1"/>
</dbReference>
<dbReference type="CDD" id="cd00303">
    <property type="entry name" value="retropepsin_like"/>
    <property type="match status" value="1"/>
</dbReference>
<evidence type="ECO:0000313" key="4">
    <source>
        <dbReference type="Proteomes" id="UP000585474"/>
    </source>
</evidence>
<dbReference type="EMBL" id="BJWL01000459">
    <property type="protein sequence ID" value="GFS46038.1"/>
    <property type="molecule type" value="Genomic_DNA"/>
</dbReference>
<dbReference type="InterPro" id="IPR032567">
    <property type="entry name" value="RTL1-rel"/>
</dbReference>
<proteinExistence type="predicted"/>
<gene>
    <name evidence="3" type="ORF">Acr_00g0099770</name>
</gene>
<dbReference type="InterPro" id="IPR005162">
    <property type="entry name" value="Retrotrans_gag_dom"/>
</dbReference>
<name>A0A7J0E0A5_9ERIC</name>
<dbReference type="InterPro" id="IPR043502">
    <property type="entry name" value="DNA/RNA_pol_sf"/>
</dbReference>
<dbReference type="SUPFAM" id="SSF56672">
    <property type="entry name" value="DNA/RNA polymerases"/>
    <property type="match status" value="1"/>
</dbReference>
<evidence type="ECO:0000256" key="1">
    <source>
        <dbReference type="SAM" id="MobiDB-lite"/>
    </source>
</evidence>
<feature type="compositionally biased region" description="Basic and acidic residues" evidence="1">
    <location>
        <begin position="256"/>
        <end position="265"/>
    </location>
</feature>
<dbReference type="InterPro" id="IPR021109">
    <property type="entry name" value="Peptidase_aspartic_dom_sf"/>
</dbReference>
<feature type="region of interest" description="Disordered" evidence="1">
    <location>
        <begin position="353"/>
        <end position="374"/>
    </location>
</feature>
<feature type="compositionally biased region" description="Basic residues" evidence="1">
    <location>
        <begin position="1"/>
        <end position="11"/>
    </location>
</feature>
<dbReference type="Proteomes" id="UP000585474">
    <property type="component" value="Unassembled WGS sequence"/>
</dbReference>
<evidence type="ECO:0000259" key="2">
    <source>
        <dbReference type="Pfam" id="PF03732"/>
    </source>
</evidence>
<feature type="compositionally biased region" description="Basic and acidic residues" evidence="1">
    <location>
        <begin position="22"/>
        <end position="34"/>
    </location>
</feature>
<feature type="region of interest" description="Disordered" evidence="1">
    <location>
        <begin position="256"/>
        <end position="297"/>
    </location>
</feature>
<dbReference type="AlphaFoldDB" id="A0A7J0E0A5"/>
<feature type="domain" description="Retrotransposon gag" evidence="2">
    <location>
        <begin position="116"/>
        <end position="226"/>
    </location>
</feature>
<dbReference type="Gene3D" id="2.40.70.10">
    <property type="entry name" value="Acid Proteases"/>
    <property type="match status" value="1"/>
</dbReference>
<feature type="region of interest" description="Disordered" evidence="1">
    <location>
        <begin position="1"/>
        <end position="57"/>
    </location>
</feature>
<reference evidence="4" key="1">
    <citation type="submission" date="2019-07" db="EMBL/GenBank/DDBJ databases">
        <title>De Novo Assembly of kiwifruit Actinidia rufa.</title>
        <authorList>
            <person name="Sugita-Konishi S."/>
            <person name="Sato K."/>
            <person name="Mori E."/>
            <person name="Abe Y."/>
            <person name="Kisaki G."/>
            <person name="Hamano K."/>
            <person name="Suezawa K."/>
            <person name="Otani M."/>
            <person name="Fukuda T."/>
            <person name="Manabe T."/>
            <person name="Gomi K."/>
            <person name="Tabuchi M."/>
            <person name="Akimitsu K."/>
            <person name="Kataoka I."/>
        </authorList>
    </citation>
    <scope>NUCLEOTIDE SEQUENCE [LARGE SCALE GENOMIC DNA]</scope>
    <source>
        <strain evidence="4">cv. Fuchu</strain>
    </source>
</reference>
<dbReference type="SUPFAM" id="SSF50630">
    <property type="entry name" value="Acid proteases"/>
    <property type="match status" value="1"/>
</dbReference>
<sequence>MPPRRKPRRGRATNLARGPRGRGRDTRLQDEGSQHDGNPGGRGARLEQEGNNLGGNGTPNQFVVDFVAALAAANILNQPRVDAESRAREITKDFLRMNPPSFDGSIINDDNMRVHLVACQLSGEANEWWESVLAARRDARRVARAAKNVEAPDIENLTWAEFEKMFENQYFPESYREQLRDKFEKFEQGTMTLSEYIMQYQALSRFAPELVNTEEKKCRRFEKGLHSSVRRLVMSSRLKVFTETVELARTLELPRDNVRNARGNEGRQSMGSGGMASGSQGSQSRKRQRDTFQPTHSQQSFRALFSTGFGGHSSRPPVTCHQCVAKRVILGLFVHRLHHSLDLLHHRVLRHQTTTGQGPQGDRGASSSAPNPTTQGRVFAVTTAAPPPPPVIATQTLEASIVRGTFLLFNSFAGVLFDSGVSHSFIAASFVLALGLKTEELNPPLFVNTPIGGRTSLDRICRGCELVILDHHFVFDFIVLGMSGFDLILGMDWLSTFRATIDCFKRRVRICTLEGGCLEFFRERQESSEPYLYEPRDKGSITYLLASLTLDEDLSTRGELPRVVCDFADIFPEEFLGLPPEQEVEFMIDLLPGTAPISMPPYRFASAELRELKTQLQELQDLGFIRPSTSPWGAPALFAQKKDGSLRLSLYSLAEYLYSFIAKSKLESLALELHSLEFADVEPYLKTEEVH</sequence>
<accession>A0A7J0E0A5</accession>